<sequence length="230" mass="26829">RCLRSDAFTHAVFTTMEECPHFQDLTVKRFLKTLLEHNRRDILSKPEKFVRLSTFLQKVDAVLPVLSPQLLRQIQNRDFSRESEWEKRYNRFAHSMMLDQHVEYGSKNGFCRAVCPARFPEESQGVMLLRPSLSIQRDPQVLVVESCLDSVPVDAVLPVLSPQLLRQIQNRDFSRESEWEKRYNCFAHSMMLDQHVEYGSKNGFCRAVCPARFPEEVGDASTCMSFLYFV</sequence>
<dbReference type="Proteomes" id="UP001487740">
    <property type="component" value="Unassembled WGS sequence"/>
</dbReference>
<dbReference type="AlphaFoldDB" id="A0AAW0SEE1"/>
<protein>
    <submittedName>
        <fullName evidence="1">Uncharacterized protein</fullName>
    </submittedName>
</protein>
<reference evidence="1 2" key="1">
    <citation type="submission" date="2023-03" db="EMBL/GenBank/DDBJ databases">
        <title>High-quality genome of Scylla paramamosain provides insights in environmental adaptation.</title>
        <authorList>
            <person name="Zhang L."/>
        </authorList>
    </citation>
    <scope>NUCLEOTIDE SEQUENCE [LARGE SCALE GENOMIC DNA]</scope>
    <source>
        <strain evidence="1">LZ_2023a</strain>
        <tissue evidence="1">Muscle</tissue>
    </source>
</reference>
<dbReference type="EMBL" id="JARAKH010001314">
    <property type="protein sequence ID" value="KAK8373176.1"/>
    <property type="molecule type" value="Genomic_DNA"/>
</dbReference>
<keyword evidence="2" id="KW-1185">Reference proteome</keyword>
<organism evidence="1 2">
    <name type="scientific">Scylla paramamosain</name>
    <name type="common">Mud crab</name>
    <dbReference type="NCBI Taxonomy" id="85552"/>
    <lineage>
        <taxon>Eukaryota</taxon>
        <taxon>Metazoa</taxon>
        <taxon>Ecdysozoa</taxon>
        <taxon>Arthropoda</taxon>
        <taxon>Crustacea</taxon>
        <taxon>Multicrustacea</taxon>
        <taxon>Malacostraca</taxon>
        <taxon>Eumalacostraca</taxon>
        <taxon>Eucarida</taxon>
        <taxon>Decapoda</taxon>
        <taxon>Pleocyemata</taxon>
        <taxon>Brachyura</taxon>
        <taxon>Eubrachyura</taxon>
        <taxon>Portunoidea</taxon>
        <taxon>Portunidae</taxon>
        <taxon>Portuninae</taxon>
        <taxon>Scylla</taxon>
    </lineage>
</organism>
<evidence type="ECO:0000313" key="1">
    <source>
        <dbReference type="EMBL" id="KAK8373176.1"/>
    </source>
</evidence>
<gene>
    <name evidence="1" type="ORF">O3P69_011287</name>
</gene>
<proteinExistence type="predicted"/>
<evidence type="ECO:0000313" key="2">
    <source>
        <dbReference type="Proteomes" id="UP001487740"/>
    </source>
</evidence>
<comment type="caution">
    <text evidence="1">The sequence shown here is derived from an EMBL/GenBank/DDBJ whole genome shotgun (WGS) entry which is preliminary data.</text>
</comment>
<accession>A0AAW0SEE1</accession>
<name>A0AAW0SEE1_SCYPA</name>
<feature type="non-terminal residue" evidence="1">
    <location>
        <position position="1"/>
    </location>
</feature>